<feature type="domain" description="BTB" evidence="1">
    <location>
        <begin position="11"/>
        <end position="78"/>
    </location>
</feature>
<dbReference type="InterPro" id="IPR000210">
    <property type="entry name" value="BTB/POZ_dom"/>
</dbReference>
<dbReference type="CDD" id="cd18186">
    <property type="entry name" value="BTB_POZ_ZBTB_KLHL-like"/>
    <property type="match status" value="1"/>
</dbReference>
<proteinExistence type="predicted"/>
<gene>
    <name evidence="2" type="ORF">GGP41_003302</name>
</gene>
<sequence>MFTKAFSIMGETVPISIQGGQIHVHTEVLISTSDFLKNVMKLEWRADKNCPIDFSKEDPKVVETYCRWLYSGKISCCENPWTTSKITCQLFILGEKLVDQTFKNAVLDFMIENFSSKPKVLPNDKSVKIIYDGTPKGSPARRLVVDIWAYLISPVFEEPTTLRN</sequence>
<reference evidence="2" key="1">
    <citation type="submission" date="2019-11" db="EMBL/GenBank/DDBJ databases">
        <title>Bipolaris sorokiniana Genome sequencing.</title>
        <authorList>
            <person name="Wang H."/>
        </authorList>
    </citation>
    <scope>NUCLEOTIDE SEQUENCE</scope>
</reference>
<evidence type="ECO:0000313" key="3">
    <source>
        <dbReference type="Proteomes" id="UP000624244"/>
    </source>
</evidence>
<evidence type="ECO:0000313" key="2">
    <source>
        <dbReference type="EMBL" id="KAF5847041.1"/>
    </source>
</evidence>
<accession>A0A8H5ZCY7</accession>
<dbReference type="Gene3D" id="3.30.710.10">
    <property type="entry name" value="Potassium Channel Kv1.1, Chain A"/>
    <property type="match status" value="1"/>
</dbReference>
<comment type="caution">
    <text evidence="2">The sequence shown here is derived from an EMBL/GenBank/DDBJ whole genome shotgun (WGS) entry which is preliminary data.</text>
</comment>
<name>A0A8H5ZCY7_COCSA</name>
<dbReference type="InterPro" id="IPR011333">
    <property type="entry name" value="SKP1/BTB/POZ_sf"/>
</dbReference>
<dbReference type="EMBL" id="WNKQ01000014">
    <property type="protein sequence ID" value="KAF5847041.1"/>
    <property type="molecule type" value="Genomic_DNA"/>
</dbReference>
<organism evidence="2 3">
    <name type="scientific">Cochliobolus sativus</name>
    <name type="common">Common root rot and spot blotch fungus</name>
    <name type="synonym">Bipolaris sorokiniana</name>
    <dbReference type="NCBI Taxonomy" id="45130"/>
    <lineage>
        <taxon>Eukaryota</taxon>
        <taxon>Fungi</taxon>
        <taxon>Dikarya</taxon>
        <taxon>Ascomycota</taxon>
        <taxon>Pezizomycotina</taxon>
        <taxon>Dothideomycetes</taxon>
        <taxon>Pleosporomycetidae</taxon>
        <taxon>Pleosporales</taxon>
        <taxon>Pleosporineae</taxon>
        <taxon>Pleosporaceae</taxon>
        <taxon>Bipolaris</taxon>
    </lineage>
</organism>
<protein>
    <recommendedName>
        <fullName evidence="1">BTB domain-containing protein</fullName>
    </recommendedName>
</protein>
<dbReference type="PROSITE" id="PS50097">
    <property type="entry name" value="BTB"/>
    <property type="match status" value="1"/>
</dbReference>
<dbReference type="Proteomes" id="UP000624244">
    <property type="component" value="Unassembled WGS sequence"/>
</dbReference>
<dbReference type="SUPFAM" id="SSF54695">
    <property type="entry name" value="POZ domain"/>
    <property type="match status" value="1"/>
</dbReference>
<dbReference type="AlphaFoldDB" id="A0A8H5ZCY7"/>
<dbReference type="PANTHER" id="PTHR47843">
    <property type="entry name" value="BTB DOMAIN-CONTAINING PROTEIN-RELATED"/>
    <property type="match status" value="1"/>
</dbReference>
<evidence type="ECO:0000259" key="1">
    <source>
        <dbReference type="PROSITE" id="PS50097"/>
    </source>
</evidence>
<dbReference type="PANTHER" id="PTHR47843:SF2">
    <property type="entry name" value="BTB DOMAIN-CONTAINING PROTEIN"/>
    <property type="match status" value="1"/>
</dbReference>